<dbReference type="InterPro" id="IPR050902">
    <property type="entry name" value="ABC_Transporter_SBP"/>
</dbReference>
<dbReference type="PANTHER" id="PTHR30535">
    <property type="entry name" value="VITAMIN B12-BINDING PROTEIN"/>
    <property type="match status" value="1"/>
</dbReference>
<dbReference type="InterPro" id="IPR002491">
    <property type="entry name" value="ABC_transptr_periplasmic_BD"/>
</dbReference>
<keyword evidence="3" id="KW-1185">Reference proteome</keyword>
<reference evidence="3" key="1">
    <citation type="journal article" date="2016" name="Stand. Genomic Sci.">
        <title>Complete genome sequence of Methanospirillum hungatei type strain JF1.</title>
        <authorList>
            <person name="Gunsalus R.P."/>
            <person name="Cook L.E."/>
            <person name="Crable B."/>
            <person name="Rohlin L."/>
            <person name="McDonald E."/>
            <person name="Mouttaki H."/>
            <person name="Sieber J.R."/>
            <person name="Poweleit N."/>
            <person name="Zhou H."/>
            <person name="Lapidus A.L."/>
            <person name="Daligault H.E."/>
            <person name="Land M."/>
            <person name="Gilna P."/>
            <person name="Ivanova N."/>
            <person name="Kyrpides N."/>
            <person name="Culley D.E."/>
            <person name="McInerney M.J."/>
        </authorList>
    </citation>
    <scope>NUCLEOTIDE SEQUENCE [LARGE SCALE GENOMIC DNA]</scope>
    <source>
        <strain evidence="3">ATCC 27890 / DSM 864 / NBRC 100397 / JF-1</strain>
    </source>
</reference>
<dbReference type="PROSITE" id="PS50983">
    <property type="entry name" value="FE_B12_PBP"/>
    <property type="match status" value="1"/>
</dbReference>
<feature type="domain" description="Fe/B12 periplasmic-binding" evidence="1">
    <location>
        <begin position="102"/>
        <end position="381"/>
    </location>
</feature>
<dbReference type="Proteomes" id="UP000001941">
    <property type="component" value="Chromosome"/>
</dbReference>
<dbReference type="AlphaFoldDB" id="Q2FLN0"/>
<dbReference type="EMBL" id="CP000254">
    <property type="protein sequence ID" value="ABD40048.1"/>
    <property type="molecule type" value="Genomic_DNA"/>
</dbReference>
<dbReference type="InParanoid" id="Q2FLN0"/>
<name>Q2FLN0_METHJ</name>
<dbReference type="Pfam" id="PF01497">
    <property type="entry name" value="Peripla_BP_2"/>
    <property type="match status" value="1"/>
</dbReference>
<dbReference type="EnsemblBacteria" id="ABD40048">
    <property type="protein sequence ID" value="ABD40048"/>
    <property type="gene ID" value="Mhun_0277"/>
</dbReference>
<dbReference type="PANTHER" id="PTHR30535:SF34">
    <property type="entry name" value="MOLYBDATE-BINDING PROTEIN MOLA"/>
    <property type="match status" value="1"/>
</dbReference>
<proteinExistence type="predicted"/>
<dbReference type="SUPFAM" id="SSF53807">
    <property type="entry name" value="Helical backbone' metal receptor"/>
    <property type="match status" value="1"/>
</dbReference>
<evidence type="ECO:0000313" key="3">
    <source>
        <dbReference type="Proteomes" id="UP000001941"/>
    </source>
</evidence>
<evidence type="ECO:0000259" key="1">
    <source>
        <dbReference type="PROSITE" id="PS50983"/>
    </source>
</evidence>
<dbReference type="KEGG" id="mhu:Mhun_0277"/>
<dbReference type="STRING" id="323259.Mhun_0277"/>
<dbReference type="Gene3D" id="3.40.50.1980">
    <property type="entry name" value="Nitrogenase molybdenum iron protein domain"/>
    <property type="match status" value="2"/>
</dbReference>
<protein>
    <submittedName>
        <fullName evidence="2">Periplasmic binding protein</fullName>
    </submittedName>
</protein>
<organism evidence="2 3">
    <name type="scientific">Methanospirillum hungatei JF-1 (strain ATCC 27890 / DSM 864 / NBRC 100397 / JF-1)</name>
    <dbReference type="NCBI Taxonomy" id="323259"/>
    <lineage>
        <taxon>Archaea</taxon>
        <taxon>Methanobacteriati</taxon>
        <taxon>Methanobacteriota</taxon>
        <taxon>Stenosarchaea group</taxon>
        <taxon>Methanomicrobia</taxon>
        <taxon>Methanomicrobiales</taxon>
        <taxon>Methanospirillaceae</taxon>
        <taxon>Methanospirillum</taxon>
    </lineage>
</organism>
<gene>
    <name evidence="2" type="ordered locus">Mhun_0277</name>
</gene>
<dbReference type="GO" id="GO:0071281">
    <property type="term" value="P:cellular response to iron ion"/>
    <property type="evidence" value="ECO:0007669"/>
    <property type="project" value="TreeGrafter"/>
</dbReference>
<dbReference type="eggNOG" id="arCOG03417">
    <property type="taxonomic scope" value="Archaea"/>
</dbReference>
<dbReference type="CDD" id="cd01141">
    <property type="entry name" value="TroA_d"/>
    <property type="match status" value="1"/>
</dbReference>
<dbReference type="FunCoup" id="Q2FLN0">
    <property type="interactions" value="2"/>
</dbReference>
<evidence type="ECO:0000313" key="2">
    <source>
        <dbReference type="EMBL" id="ABD40048.1"/>
    </source>
</evidence>
<sequence>MVSHTVSLQSSCIIFVLFLLLGFLIPLPVLADDKLQNVDQDQVHPEYATGFSVEYHEGYKVVTVTKPWRGSDESYTYVLVKPGVSPPHLGKGEEIITIPSERFVSLSSTYLPYLPILGITSSLKGVTNTNTVYTPEVMNLIQEGKVIDVSGGGSGMATGINLETLIDLNPDLVMTYATGQPEYDAHPKLQEAGIPVVLNAEYMEEDPLGRAEWIKFISVFFNREKEANAYFEKIKNEYQSLEKSVHFLNGTNPTVFVNNNWQGTWNMAGGQSYVAELLRDAGADYLWSDDTTTGSIPLDFEIVYDKGQNADYWLNPGTAMTLQELLGEDARYSEFTAVKSKKIYNNNARVNAGGGNDYWESGVAHPETVLKDLIKIFHPEIVSDHNLVYYRHLE</sequence>
<accession>Q2FLN0</accession>
<dbReference type="HOGENOM" id="CLU_025776_1_0_2"/>